<dbReference type="RefSeq" id="WP_019282446.1">
    <property type="nucleotide sequence ID" value="NZ_CP011464.1"/>
</dbReference>
<dbReference type="InterPro" id="IPR016032">
    <property type="entry name" value="Sig_transdc_resp-reg_C-effctor"/>
</dbReference>
<dbReference type="SUPFAM" id="SSF52172">
    <property type="entry name" value="CheY-like"/>
    <property type="match status" value="2"/>
</dbReference>
<dbReference type="Pfam" id="PF00563">
    <property type="entry name" value="EAL"/>
    <property type="match status" value="1"/>
</dbReference>
<dbReference type="GO" id="GO:0071111">
    <property type="term" value="F:cyclic-guanylate-specific phosphodiesterase activity"/>
    <property type="evidence" value="ECO:0007669"/>
    <property type="project" value="InterPro"/>
</dbReference>
<dbReference type="Pfam" id="PF00072">
    <property type="entry name" value="Response_reg"/>
    <property type="match status" value="1"/>
</dbReference>
<gene>
    <name evidence="1" type="ORF">DYL72_01975</name>
</gene>
<dbReference type="PROSITE" id="PS50110">
    <property type="entry name" value="RESPONSE_REGULATORY"/>
    <property type="match status" value="1"/>
</dbReference>
<dbReference type="InterPro" id="IPR035919">
    <property type="entry name" value="EAL_sf"/>
</dbReference>
<dbReference type="PRINTS" id="PR00038">
    <property type="entry name" value="HTHLUXR"/>
</dbReference>
<protein>
    <submittedName>
        <fullName evidence="1">EAL domain-containing protein</fullName>
    </submittedName>
</protein>
<dbReference type="GO" id="GO:0000160">
    <property type="term" value="P:phosphorelay signal transduction system"/>
    <property type="evidence" value="ECO:0007669"/>
    <property type="project" value="InterPro"/>
</dbReference>
<dbReference type="SMART" id="SM00052">
    <property type="entry name" value="EAL"/>
    <property type="match status" value="1"/>
</dbReference>
<dbReference type="PANTHER" id="PTHR33121:SF70">
    <property type="entry name" value="SIGNALING PROTEIN YKOW"/>
    <property type="match status" value="1"/>
</dbReference>
<dbReference type="CDD" id="cd00156">
    <property type="entry name" value="REC"/>
    <property type="match status" value="1"/>
</dbReference>
<dbReference type="InterPro" id="IPR001789">
    <property type="entry name" value="Sig_transdc_resp-reg_receiver"/>
</dbReference>
<accession>A0A1Q1KW35</accession>
<dbReference type="InterPro" id="IPR001633">
    <property type="entry name" value="EAL_dom"/>
</dbReference>
<dbReference type="PANTHER" id="PTHR33121">
    <property type="entry name" value="CYCLIC DI-GMP PHOSPHODIESTERASE PDEF"/>
    <property type="match status" value="1"/>
</dbReference>
<dbReference type="SMART" id="SM00421">
    <property type="entry name" value="HTH_LUXR"/>
    <property type="match status" value="1"/>
</dbReference>
<evidence type="ECO:0000313" key="2">
    <source>
        <dbReference type="Proteomes" id="UP000256923"/>
    </source>
</evidence>
<dbReference type="GO" id="GO:0003677">
    <property type="term" value="F:DNA binding"/>
    <property type="evidence" value="ECO:0007669"/>
    <property type="project" value="InterPro"/>
</dbReference>
<proteinExistence type="predicted"/>
<dbReference type="InterPro" id="IPR000792">
    <property type="entry name" value="Tscrpt_reg_LuxR_C"/>
</dbReference>
<dbReference type="Gene3D" id="3.20.20.450">
    <property type="entry name" value="EAL domain"/>
    <property type="match status" value="1"/>
</dbReference>
<dbReference type="Gene3D" id="3.40.50.2300">
    <property type="match status" value="2"/>
</dbReference>
<sequence>MNILIVEDDRIQATSLKLKLRQLGLNNVDIAANGHQALALCLRKEISLVFCDIHMPEMDGVTLLSMLGDKYPSLGIIILSAVDDAVLDLTYNMCCLASFNFVDVLRKPYSIEQLETVIHAFHVKCEQQAASITPISLGYKEIETAFSEDWLFNYYQPQFDFKTGAMVGVEALVRLDHPVHGVLSPAHFLPLIEELNLMDKLFLIVLDKALSALGSLSADLQLSINISQSNLQQLICDPILTLCHKYAFPTDKLTLELTEDHVYNGTTASLANLARLRMHGVGLSIDDFGTGYASLSQLSKLPFTELKVDQSFVRDLSTNYKNQQLTNMCLLLAQSLGLHCVVEGVEDEDTWQYLRHLGVDTCQGYYSAMPMPIGDLAELYSKNISKQLSHQSIEDGVYCLLVGENSTSANALRKMLMREKRVTQVVVASDLACAVKRLRDLPFNLVVVDSYCSKDASLQLHQHIESMNFKGRLIFLNEYHEAISAELAHARHIVKSAALTDTIQSIMGEVGRTVNFQPSFRLNERLSSRELSVANLLIQGLTNKQIANQLDINQKTVSTYKARIQSKLGIRSAMELIRYIELDHLSASLSIA</sequence>
<dbReference type="GO" id="GO:0006355">
    <property type="term" value="P:regulation of DNA-templated transcription"/>
    <property type="evidence" value="ECO:0007669"/>
    <property type="project" value="InterPro"/>
</dbReference>
<dbReference type="InterPro" id="IPR036388">
    <property type="entry name" value="WH-like_DNA-bd_sf"/>
</dbReference>
<dbReference type="CDD" id="cd06170">
    <property type="entry name" value="LuxR_C_like"/>
    <property type="match status" value="1"/>
</dbReference>
<name>A0A1Q1KW35_VIBAN</name>
<dbReference type="CDD" id="cd01948">
    <property type="entry name" value="EAL"/>
    <property type="match status" value="1"/>
</dbReference>
<evidence type="ECO:0000313" key="1">
    <source>
        <dbReference type="EMBL" id="AZS23948.1"/>
    </source>
</evidence>
<dbReference type="SUPFAM" id="SSF46894">
    <property type="entry name" value="C-terminal effector domain of the bipartite response regulators"/>
    <property type="match status" value="1"/>
</dbReference>
<dbReference type="EMBL" id="CP034672">
    <property type="protein sequence ID" value="AZS23948.1"/>
    <property type="molecule type" value="Genomic_DNA"/>
</dbReference>
<dbReference type="SMART" id="SM00448">
    <property type="entry name" value="REC"/>
    <property type="match status" value="1"/>
</dbReference>
<dbReference type="Gene3D" id="1.10.10.10">
    <property type="entry name" value="Winged helix-like DNA-binding domain superfamily/Winged helix DNA-binding domain"/>
    <property type="match status" value="1"/>
</dbReference>
<dbReference type="Pfam" id="PF00196">
    <property type="entry name" value="GerE"/>
    <property type="match status" value="1"/>
</dbReference>
<dbReference type="Proteomes" id="UP000256923">
    <property type="component" value="Chromosome 1"/>
</dbReference>
<dbReference type="PROSITE" id="PS50043">
    <property type="entry name" value="HTH_LUXR_2"/>
    <property type="match status" value="1"/>
</dbReference>
<dbReference type="PROSITE" id="PS00622">
    <property type="entry name" value="HTH_LUXR_1"/>
    <property type="match status" value="1"/>
</dbReference>
<reference evidence="1 2" key="1">
    <citation type="submission" date="2018-12" db="EMBL/GenBank/DDBJ databases">
        <title>Characterization and Draft Genome of Vibrio anguillarum J360 Marine Pathogen Isolated from an Outbreak in Lumpfish (Cyclopterus lumpus).</title>
        <authorList>
            <person name="Vasquez J.I."/>
            <person name="Cao T."/>
            <person name="Chakraborty S."/>
            <person name="Gnanagobal H."/>
            <person name="Wescot J."/>
            <person name="Boyce D."/>
            <person name="Santander J."/>
        </authorList>
    </citation>
    <scope>NUCLEOTIDE SEQUENCE [LARGE SCALE GENOMIC DNA]</scope>
    <source>
        <strain evidence="1 2">J360</strain>
    </source>
</reference>
<organism evidence="1 2">
    <name type="scientific">Vibrio anguillarum</name>
    <name type="common">Listonella anguillarum</name>
    <dbReference type="NCBI Taxonomy" id="55601"/>
    <lineage>
        <taxon>Bacteria</taxon>
        <taxon>Pseudomonadati</taxon>
        <taxon>Pseudomonadota</taxon>
        <taxon>Gammaproteobacteria</taxon>
        <taxon>Vibrionales</taxon>
        <taxon>Vibrionaceae</taxon>
        <taxon>Vibrio</taxon>
    </lineage>
</organism>
<dbReference type="AlphaFoldDB" id="A0A1Q1KW35"/>
<dbReference type="SUPFAM" id="SSF141868">
    <property type="entry name" value="EAL domain-like"/>
    <property type="match status" value="1"/>
</dbReference>
<dbReference type="InterPro" id="IPR050706">
    <property type="entry name" value="Cyclic-di-GMP_PDE-like"/>
</dbReference>
<dbReference type="InterPro" id="IPR011006">
    <property type="entry name" value="CheY-like_superfamily"/>
</dbReference>
<dbReference type="PROSITE" id="PS50883">
    <property type="entry name" value="EAL"/>
    <property type="match status" value="1"/>
</dbReference>